<dbReference type="InterPro" id="IPR000847">
    <property type="entry name" value="LysR_HTH_N"/>
</dbReference>
<evidence type="ECO:0000313" key="7">
    <source>
        <dbReference type="Proteomes" id="UP000266482"/>
    </source>
</evidence>
<dbReference type="InterPro" id="IPR036388">
    <property type="entry name" value="WH-like_DNA-bd_sf"/>
</dbReference>
<keyword evidence="2" id="KW-0805">Transcription regulation</keyword>
<dbReference type="RefSeq" id="WP_119603082.1">
    <property type="nucleotide sequence ID" value="NZ_QXQA01000027.1"/>
</dbReference>
<dbReference type="Pfam" id="PF03466">
    <property type="entry name" value="LysR_substrate"/>
    <property type="match status" value="1"/>
</dbReference>
<evidence type="ECO:0000256" key="2">
    <source>
        <dbReference type="ARBA" id="ARBA00023015"/>
    </source>
</evidence>
<dbReference type="Pfam" id="PF00126">
    <property type="entry name" value="HTH_1"/>
    <property type="match status" value="1"/>
</dbReference>
<dbReference type="OrthoDB" id="9785745at2"/>
<gene>
    <name evidence="6" type="ORF">D3P08_26185</name>
</gene>
<dbReference type="PROSITE" id="PS50931">
    <property type="entry name" value="HTH_LYSR"/>
    <property type="match status" value="1"/>
</dbReference>
<dbReference type="GO" id="GO:0003700">
    <property type="term" value="F:DNA-binding transcription factor activity"/>
    <property type="evidence" value="ECO:0007669"/>
    <property type="project" value="InterPro"/>
</dbReference>
<dbReference type="Proteomes" id="UP000266482">
    <property type="component" value="Unassembled WGS sequence"/>
</dbReference>
<dbReference type="InterPro" id="IPR005119">
    <property type="entry name" value="LysR_subst-bd"/>
</dbReference>
<dbReference type="AlphaFoldDB" id="A0A3A1UJE5"/>
<sequence length="296" mass="33127">MSLLKMKLIVYIDRYKQITAVANALQLKQPTVSFHMKKMEEEWGVKLFESRTGKVLLTPHGKMLLGYASQITALYDEAMTKLSAMGEWKRNRLVIGCTTSAAAYLTHSLAISRLGALREDTNLSISVHEQSELFDRLGSGLVDLVLCGESRIHADHSEYRHKAVAGSPFALAASRTHPIAGASPSGLLEELEQYELAELEDPSVASCVTKWFQNENRYLRAAATYSTIELIVPTIEAFGALAILPEKLVPKLDTLKLIPLQGQAPEWRLFASWSRHYWNQELIERVVSLFSEPEVI</sequence>
<dbReference type="PANTHER" id="PTHR30126:SF39">
    <property type="entry name" value="HTH-TYPE TRANSCRIPTIONAL REGULATOR CYSL"/>
    <property type="match status" value="1"/>
</dbReference>
<accession>A0A3A1UJE5</accession>
<evidence type="ECO:0000259" key="5">
    <source>
        <dbReference type="PROSITE" id="PS50931"/>
    </source>
</evidence>
<dbReference type="InterPro" id="IPR036390">
    <property type="entry name" value="WH_DNA-bd_sf"/>
</dbReference>
<dbReference type="SUPFAM" id="SSF46785">
    <property type="entry name" value="Winged helix' DNA-binding domain"/>
    <property type="match status" value="1"/>
</dbReference>
<evidence type="ECO:0000256" key="4">
    <source>
        <dbReference type="ARBA" id="ARBA00023163"/>
    </source>
</evidence>
<comment type="similarity">
    <text evidence="1">Belongs to the LysR transcriptional regulatory family.</text>
</comment>
<keyword evidence="7" id="KW-1185">Reference proteome</keyword>
<comment type="caution">
    <text evidence="6">The sequence shown here is derived from an EMBL/GenBank/DDBJ whole genome shotgun (WGS) entry which is preliminary data.</text>
</comment>
<keyword evidence="4" id="KW-0804">Transcription</keyword>
<dbReference type="PANTHER" id="PTHR30126">
    <property type="entry name" value="HTH-TYPE TRANSCRIPTIONAL REGULATOR"/>
    <property type="match status" value="1"/>
</dbReference>
<keyword evidence="3" id="KW-0238">DNA-binding</keyword>
<organism evidence="6 7">
    <name type="scientific">Paenibacillus nanensis</name>
    <dbReference type="NCBI Taxonomy" id="393251"/>
    <lineage>
        <taxon>Bacteria</taxon>
        <taxon>Bacillati</taxon>
        <taxon>Bacillota</taxon>
        <taxon>Bacilli</taxon>
        <taxon>Bacillales</taxon>
        <taxon>Paenibacillaceae</taxon>
        <taxon>Paenibacillus</taxon>
    </lineage>
</organism>
<dbReference type="Gene3D" id="1.10.10.10">
    <property type="entry name" value="Winged helix-like DNA-binding domain superfamily/Winged helix DNA-binding domain"/>
    <property type="match status" value="1"/>
</dbReference>
<dbReference type="GO" id="GO:0000976">
    <property type="term" value="F:transcription cis-regulatory region binding"/>
    <property type="evidence" value="ECO:0007669"/>
    <property type="project" value="TreeGrafter"/>
</dbReference>
<evidence type="ECO:0000256" key="3">
    <source>
        <dbReference type="ARBA" id="ARBA00023125"/>
    </source>
</evidence>
<name>A0A3A1UJE5_9BACL</name>
<proteinExistence type="inferred from homology"/>
<dbReference type="Gene3D" id="3.40.190.290">
    <property type="match status" value="1"/>
</dbReference>
<feature type="domain" description="HTH lysR-type" evidence="5">
    <location>
        <begin position="1"/>
        <end position="58"/>
    </location>
</feature>
<dbReference type="EMBL" id="QXQA01000027">
    <property type="protein sequence ID" value="RIX46503.1"/>
    <property type="molecule type" value="Genomic_DNA"/>
</dbReference>
<dbReference type="SUPFAM" id="SSF53850">
    <property type="entry name" value="Periplasmic binding protein-like II"/>
    <property type="match status" value="1"/>
</dbReference>
<protein>
    <submittedName>
        <fullName evidence="6">LysR family transcriptional regulator</fullName>
    </submittedName>
</protein>
<evidence type="ECO:0000256" key="1">
    <source>
        <dbReference type="ARBA" id="ARBA00009437"/>
    </source>
</evidence>
<evidence type="ECO:0000313" key="6">
    <source>
        <dbReference type="EMBL" id="RIX46503.1"/>
    </source>
</evidence>
<reference evidence="6 7" key="1">
    <citation type="submission" date="2018-09" db="EMBL/GenBank/DDBJ databases">
        <title>Paenibacillus aracenensis nov. sp. isolated from a cave in southern Spain.</title>
        <authorList>
            <person name="Jurado V."/>
            <person name="Gutierrez-Patricio S."/>
            <person name="Gonzalez-Pimentel J.L."/>
            <person name="Miller A.Z."/>
            <person name="Laiz L."/>
            <person name="Saiz-Jimenez C."/>
        </authorList>
    </citation>
    <scope>NUCLEOTIDE SEQUENCE [LARGE SCALE GENOMIC DNA]</scope>
    <source>
        <strain evidence="6 7">DSM 22867</strain>
    </source>
</reference>